<evidence type="ECO:0000313" key="4">
    <source>
        <dbReference type="Proteomes" id="UP000275394"/>
    </source>
</evidence>
<dbReference type="OrthoDB" id="9793499at2"/>
<accession>A0A3N2DPX0</accession>
<keyword evidence="2" id="KW-0560">Oxidoreductase</keyword>
<dbReference type="Proteomes" id="UP000275394">
    <property type="component" value="Unassembled WGS sequence"/>
</dbReference>
<evidence type="ECO:0000256" key="1">
    <source>
        <dbReference type="ARBA" id="ARBA00006484"/>
    </source>
</evidence>
<evidence type="ECO:0000313" key="3">
    <source>
        <dbReference type="EMBL" id="ROS01669.1"/>
    </source>
</evidence>
<sequence>MPETSPTLLITGAADRIGAAIAEHFHAAGYNIALHYRQSRAQADALAAKLQQRREASVLLLQCDLADTEKLQRLPEQTVQHFGRLDILINNASTFFPTPLDTADNLQWQQLMDANLKGPFFLAQAAAKLLRQHQGCIINLVDIYAEHPLQQHPIYCMAKAGNQMMVKSLAVELGPEIRVNGIAPGAILWPSQAGITEQQRQAEILAQTPLKRCGAADDIARTALFLATDNFISGQIIKVDGGRSVQR</sequence>
<proteinExistence type="inferred from homology"/>
<dbReference type="GO" id="GO:0016491">
    <property type="term" value="F:oxidoreductase activity"/>
    <property type="evidence" value="ECO:0007669"/>
    <property type="project" value="UniProtKB-KW"/>
</dbReference>
<name>A0A3N2DPX0_9GAMM</name>
<dbReference type="InterPro" id="IPR036291">
    <property type="entry name" value="NAD(P)-bd_dom_sf"/>
</dbReference>
<gene>
    <name evidence="3" type="ORF">EDC56_2113</name>
</gene>
<dbReference type="PANTHER" id="PTHR43639:SF1">
    <property type="entry name" value="SHORT-CHAIN DEHYDROGENASE_REDUCTASE FAMILY PROTEIN"/>
    <property type="match status" value="1"/>
</dbReference>
<dbReference type="Gene3D" id="3.40.50.720">
    <property type="entry name" value="NAD(P)-binding Rossmann-like Domain"/>
    <property type="match status" value="1"/>
</dbReference>
<dbReference type="PRINTS" id="PR00081">
    <property type="entry name" value="GDHRDH"/>
</dbReference>
<dbReference type="Pfam" id="PF13561">
    <property type="entry name" value="adh_short_C2"/>
    <property type="match status" value="1"/>
</dbReference>
<dbReference type="PRINTS" id="PR00080">
    <property type="entry name" value="SDRFAMILY"/>
</dbReference>
<dbReference type="PANTHER" id="PTHR43639">
    <property type="entry name" value="OXIDOREDUCTASE, SHORT-CHAIN DEHYDROGENASE/REDUCTASE FAMILY (AFU_ORTHOLOGUE AFUA_5G02870)"/>
    <property type="match status" value="1"/>
</dbReference>
<keyword evidence="4" id="KW-1185">Reference proteome</keyword>
<comment type="caution">
    <text evidence="3">The sequence shown here is derived from an EMBL/GenBank/DDBJ whole genome shotgun (WGS) entry which is preliminary data.</text>
</comment>
<organism evidence="3 4">
    <name type="scientific">Sinobacterium caligoides</name>
    <dbReference type="NCBI Taxonomy" id="933926"/>
    <lineage>
        <taxon>Bacteria</taxon>
        <taxon>Pseudomonadati</taxon>
        <taxon>Pseudomonadota</taxon>
        <taxon>Gammaproteobacteria</taxon>
        <taxon>Cellvibrionales</taxon>
        <taxon>Spongiibacteraceae</taxon>
        <taxon>Sinobacterium</taxon>
    </lineage>
</organism>
<dbReference type="EMBL" id="RKHR01000004">
    <property type="protein sequence ID" value="ROS01669.1"/>
    <property type="molecule type" value="Genomic_DNA"/>
</dbReference>
<dbReference type="RefSeq" id="WP_123712435.1">
    <property type="nucleotide sequence ID" value="NZ_RKHR01000004.1"/>
</dbReference>
<evidence type="ECO:0000256" key="2">
    <source>
        <dbReference type="ARBA" id="ARBA00023002"/>
    </source>
</evidence>
<dbReference type="FunFam" id="3.40.50.720:FF:000084">
    <property type="entry name" value="Short-chain dehydrogenase reductase"/>
    <property type="match status" value="1"/>
</dbReference>
<reference evidence="3 4" key="1">
    <citation type="submission" date="2018-11" db="EMBL/GenBank/DDBJ databases">
        <title>Genomic Encyclopedia of Type Strains, Phase IV (KMG-IV): sequencing the most valuable type-strain genomes for metagenomic binning, comparative biology and taxonomic classification.</title>
        <authorList>
            <person name="Goeker M."/>
        </authorList>
    </citation>
    <scope>NUCLEOTIDE SEQUENCE [LARGE SCALE GENOMIC DNA]</scope>
    <source>
        <strain evidence="3 4">DSM 100316</strain>
    </source>
</reference>
<comment type="similarity">
    <text evidence="1">Belongs to the short-chain dehydrogenases/reductases (SDR) family.</text>
</comment>
<dbReference type="NCBIfam" id="NF006598">
    <property type="entry name" value="PRK09135.1"/>
    <property type="match status" value="1"/>
</dbReference>
<dbReference type="InterPro" id="IPR002347">
    <property type="entry name" value="SDR_fam"/>
</dbReference>
<dbReference type="SUPFAM" id="SSF51735">
    <property type="entry name" value="NAD(P)-binding Rossmann-fold domains"/>
    <property type="match status" value="1"/>
</dbReference>
<protein>
    <submittedName>
        <fullName evidence="3">Pteridine reductase</fullName>
    </submittedName>
</protein>
<dbReference type="AlphaFoldDB" id="A0A3N2DPX0"/>